<protein>
    <submittedName>
        <fullName evidence="12">MFS domain-containing protein</fullName>
    </submittedName>
</protein>
<feature type="transmembrane region" description="Helical" evidence="7">
    <location>
        <begin position="79"/>
        <end position="97"/>
    </location>
</feature>
<dbReference type="AlphaFoldDB" id="A0A0N4URB2"/>
<evidence type="ECO:0000313" key="12">
    <source>
        <dbReference type="WBParaSite" id="DME_0001058701-mRNA-1"/>
    </source>
</evidence>
<dbReference type="STRING" id="318479.A0A0N4URB2"/>
<dbReference type="GO" id="GO:0015220">
    <property type="term" value="F:choline transmembrane transporter activity"/>
    <property type="evidence" value="ECO:0007669"/>
    <property type="project" value="UniProtKB-ARBA"/>
</dbReference>
<dbReference type="InterPro" id="IPR020846">
    <property type="entry name" value="MFS_dom"/>
</dbReference>
<feature type="transmembrane region" description="Helical" evidence="7">
    <location>
        <begin position="55"/>
        <end position="72"/>
    </location>
</feature>
<dbReference type="Gene3D" id="1.20.1250.20">
    <property type="entry name" value="MFS general substrate transporter like domains"/>
    <property type="match status" value="1"/>
</dbReference>
<feature type="transmembrane region" description="Helical" evidence="7">
    <location>
        <begin position="179"/>
        <end position="198"/>
    </location>
</feature>
<feature type="transmembrane region" description="Helical" evidence="7">
    <location>
        <begin position="233"/>
        <end position="258"/>
    </location>
</feature>
<organism evidence="10 12">
    <name type="scientific">Dracunculus medinensis</name>
    <name type="common">Guinea worm</name>
    <dbReference type="NCBI Taxonomy" id="318479"/>
    <lineage>
        <taxon>Eukaryota</taxon>
        <taxon>Metazoa</taxon>
        <taxon>Ecdysozoa</taxon>
        <taxon>Nematoda</taxon>
        <taxon>Chromadorea</taxon>
        <taxon>Rhabditida</taxon>
        <taxon>Spirurina</taxon>
        <taxon>Dracunculoidea</taxon>
        <taxon>Dracunculidae</taxon>
        <taxon>Dracunculus</taxon>
    </lineage>
</organism>
<dbReference type="InterPro" id="IPR011701">
    <property type="entry name" value="MFS"/>
</dbReference>
<evidence type="ECO:0000259" key="8">
    <source>
        <dbReference type="PROSITE" id="PS50850"/>
    </source>
</evidence>
<dbReference type="Proteomes" id="UP000274756">
    <property type="component" value="Unassembled WGS sequence"/>
</dbReference>
<evidence type="ECO:0000256" key="3">
    <source>
        <dbReference type="ARBA" id="ARBA00022692"/>
    </source>
</evidence>
<evidence type="ECO:0000313" key="9">
    <source>
        <dbReference type="EMBL" id="VDN54042.1"/>
    </source>
</evidence>
<feature type="transmembrane region" description="Helical" evidence="7">
    <location>
        <begin position="270"/>
        <end position="290"/>
    </location>
</feature>
<evidence type="ECO:0000256" key="1">
    <source>
        <dbReference type="ARBA" id="ARBA00004141"/>
    </source>
</evidence>
<evidence type="ECO:0000256" key="2">
    <source>
        <dbReference type="ARBA" id="ARBA00022448"/>
    </source>
</evidence>
<dbReference type="SUPFAM" id="SSF103473">
    <property type="entry name" value="MFS general substrate transporter"/>
    <property type="match status" value="1"/>
</dbReference>
<dbReference type="GO" id="GO:0015232">
    <property type="term" value="F:heme transmembrane transporter activity"/>
    <property type="evidence" value="ECO:0007669"/>
    <property type="project" value="TreeGrafter"/>
</dbReference>
<dbReference type="Proteomes" id="UP000038040">
    <property type="component" value="Unplaced"/>
</dbReference>
<keyword evidence="5 7" id="KW-0472">Membrane</keyword>
<feature type="transmembrane region" description="Helical" evidence="7">
    <location>
        <begin position="12"/>
        <end position="43"/>
    </location>
</feature>
<accession>A0A0N4URB2</accession>
<dbReference type="WBParaSite" id="DME_0001058701-mRNA-1">
    <property type="protein sequence ID" value="DME_0001058701-mRNA-1"/>
    <property type="gene ID" value="DME_0001058701"/>
</dbReference>
<feature type="transmembrane region" description="Helical" evidence="7">
    <location>
        <begin position="138"/>
        <end position="159"/>
    </location>
</feature>
<keyword evidence="2" id="KW-0813">Transport</keyword>
<reference evidence="12" key="1">
    <citation type="submission" date="2017-02" db="UniProtKB">
        <authorList>
            <consortium name="WormBaseParasite"/>
        </authorList>
    </citation>
    <scope>IDENTIFICATION</scope>
</reference>
<keyword evidence="11" id="KW-1185">Reference proteome</keyword>
<evidence type="ECO:0000313" key="10">
    <source>
        <dbReference type="Proteomes" id="UP000038040"/>
    </source>
</evidence>
<dbReference type="CDD" id="cd17398">
    <property type="entry name" value="MFS_FLVCR_like"/>
    <property type="match status" value="1"/>
</dbReference>
<dbReference type="PANTHER" id="PTHR10924:SF4">
    <property type="entry name" value="GH15861P"/>
    <property type="match status" value="1"/>
</dbReference>
<evidence type="ECO:0000256" key="4">
    <source>
        <dbReference type="ARBA" id="ARBA00022989"/>
    </source>
</evidence>
<dbReference type="FunFam" id="1.20.1250.20:FF:000101">
    <property type="entry name" value="feline leukemia virus subgroup C receptor-related protein 2"/>
    <property type="match status" value="1"/>
</dbReference>
<keyword evidence="3 7" id="KW-0812">Transmembrane</keyword>
<feature type="transmembrane region" description="Helical" evidence="7">
    <location>
        <begin position="388"/>
        <end position="410"/>
    </location>
</feature>
<dbReference type="InterPro" id="IPR049680">
    <property type="entry name" value="FLVCR1-2_SLC49-like"/>
</dbReference>
<dbReference type="PROSITE" id="PS50850">
    <property type="entry name" value="MFS"/>
    <property type="match status" value="1"/>
</dbReference>
<dbReference type="EMBL" id="UYYG01000248">
    <property type="protein sequence ID" value="VDN54042.1"/>
    <property type="molecule type" value="Genomic_DNA"/>
</dbReference>
<keyword evidence="4 7" id="KW-1133">Transmembrane helix</keyword>
<feature type="domain" description="Major facilitator superfamily (MFS) profile" evidence="8">
    <location>
        <begin position="1"/>
        <end position="415"/>
    </location>
</feature>
<name>A0A0N4URB2_DRAME</name>
<dbReference type="OrthoDB" id="422206at2759"/>
<sequence length="432" mass="47912">MIHETHIYSRRYGILAMFIFLSASNAMQWIEYSIIANIIALFYSISYMMVDWTSMVYMVSYMLFILPASWILDKYGLRVSVLLGAGGNCLGSWLKVLSAQPDLFWLSFLGQTIVGSSQVFILGIPPRLAAVWFGSKEISTACAAGVFGNQFGIAIGFLLPPLVVHMGTVESMATELKTLFMISAIINSIVFLLIIFFFSKKPPLPPSIAHLQSIENTRDYLITLKEVIVNPSYLLLLISYGLNTGVFYAISTLLNQIILYYHPNEQKLSGTIGLILVVSGMVGSVLCGIFLDRFHRYKMTTLAVYFFSTIGMILFTVLISLPQTWAIYIVAAILGFFMTGYLPIGFEFAAELTYPIPEGTTSGLLNASAQAFGVLMTLAMGQVIHKTSIFLCNIILSSILVIGIILTAFIKADLRRQKAHRCIQYISTDITQ</sequence>
<dbReference type="GO" id="GO:0020037">
    <property type="term" value="F:heme binding"/>
    <property type="evidence" value="ECO:0007669"/>
    <property type="project" value="TreeGrafter"/>
</dbReference>
<dbReference type="GO" id="GO:0097037">
    <property type="term" value="P:heme export"/>
    <property type="evidence" value="ECO:0007669"/>
    <property type="project" value="TreeGrafter"/>
</dbReference>
<evidence type="ECO:0000256" key="5">
    <source>
        <dbReference type="ARBA" id="ARBA00023136"/>
    </source>
</evidence>
<feature type="transmembrane region" description="Helical" evidence="7">
    <location>
        <begin position="302"/>
        <end position="319"/>
    </location>
</feature>
<evidence type="ECO:0000256" key="6">
    <source>
        <dbReference type="ARBA" id="ARBA00046338"/>
    </source>
</evidence>
<gene>
    <name evidence="9" type="ORF">DME_LOCUS4015</name>
</gene>
<dbReference type="InterPro" id="IPR036259">
    <property type="entry name" value="MFS_trans_sf"/>
</dbReference>
<dbReference type="FunFam" id="1.20.1250.20:FF:000092">
    <property type="entry name" value="Feline leukemia virus subgroup C receptor-related protein 2 isoform 1"/>
    <property type="match status" value="1"/>
</dbReference>
<comment type="similarity">
    <text evidence="6">Belongs to the major facilitator superfamily. Feline leukemia virus subgroup C receptor (TC 2.A.1.28.1) family.</text>
</comment>
<comment type="subcellular location">
    <subcellularLocation>
        <location evidence="1">Membrane</location>
        <topology evidence="1">Multi-pass membrane protein</topology>
    </subcellularLocation>
</comment>
<dbReference type="PANTHER" id="PTHR10924">
    <property type="entry name" value="MAJOR FACILITATOR SUPERFAMILY PROTEIN-RELATED"/>
    <property type="match status" value="1"/>
</dbReference>
<evidence type="ECO:0000313" key="11">
    <source>
        <dbReference type="Proteomes" id="UP000274756"/>
    </source>
</evidence>
<dbReference type="GO" id="GO:0016020">
    <property type="term" value="C:membrane"/>
    <property type="evidence" value="ECO:0007669"/>
    <property type="project" value="UniProtKB-SubCell"/>
</dbReference>
<reference evidence="9 11" key="2">
    <citation type="submission" date="2018-11" db="EMBL/GenBank/DDBJ databases">
        <authorList>
            <consortium name="Pathogen Informatics"/>
        </authorList>
    </citation>
    <scope>NUCLEOTIDE SEQUENCE [LARGE SCALE GENOMIC DNA]</scope>
</reference>
<dbReference type="Pfam" id="PF07690">
    <property type="entry name" value="MFS_1"/>
    <property type="match status" value="1"/>
</dbReference>
<proteinExistence type="inferred from homology"/>
<evidence type="ECO:0000256" key="7">
    <source>
        <dbReference type="SAM" id="Phobius"/>
    </source>
</evidence>
<feature type="transmembrane region" description="Helical" evidence="7">
    <location>
        <begin position="325"/>
        <end position="344"/>
    </location>
</feature>
<feature type="transmembrane region" description="Helical" evidence="7">
    <location>
        <begin position="103"/>
        <end position="126"/>
    </location>
</feature>
<feature type="transmembrane region" description="Helical" evidence="7">
    <location>
        <begin position="364"/>
        <end position="382"/>
    </location>
</feature>